<dbReference type="Pfam" id="PF11443">
    <property type="entry name" value="DUF2828"/>
    <property type="match status" value="1"/>
</dbReference>
<sequence>MNIATVLQVGLPSTRVMAPPAALTIPTSTPLAFRPPLLLTRRRSMAMAIAFAKPDKINGFTSYSDPCLDLFFNVKKPQKEVEDDDDEQKQASLDSHYSLNLLPQLLEVAWSHDPLTTLKLIFNLNSCVRENGTPTPSTRRRFASTRTTPRR</sequence>
<reference evidence="4 5" key="2">
    <citation type="submission" date="2020-05" db="EMBL/GenBank/DDBJ databases">
        <authorList>
            <person name="Campoy J."/>
            <person name="Schneeberger K."/>
            <person name="Spophaly S."/>
        </authorList>
    </citation>
    <scope>NUCLEOTIDE SEQUENCE [LARGE SCALE GENOMIC DNA]</scope>
    <source>
        <strain evidence="4">PruArmRojPasFocal</strain>
    </source>
</reference>
<accession>A0A6J5XKE5</accession>
<dbReference type="PANTHER" id="PTHR31373">
    <property type="entry name" value="OS06G0652100 PROTEIN"/>
    <property type="match status" value="1"/>
</dbReference>
<evidence type="ECO:0000313" key="6">
    <source>
        <dbReference type="Proteomes" id="UP000507245"/>
    </source>
</evidence>
<gene>
    <name evidence="3" type="ORF">CURHAP_LOCUS34057</name>
    <name evidence="4" type="ORF">ORAREDHAP_LOCUS33646</name>
</gene>
<dbReference type="EMBL" id="CAEKKB010000005">
    <property type="protein sequence ID" value="CAB4311484.1"/>
    <property type="molecule type" value="Genomic_DNA"/>
</dbReference>
<protein>
    <recommendedName>
        <fullName evidence="2">DUF2828 domain-containing protein</fullName>
    </recommendedName>
</protein>
<organism evidence="4 6">
    <name type="scientific">Prunus armeniaca</name>
    <name type="common">Apricot</name>
    <name type="synonym">Armeniaca vulgaris</name>
    <dbReference type="NCBI Taxonomy" id="36596"/>
    <lineage>
        <taxon>Eukaryota</taxon>
        <taxon>Viridiplantae</taxon>
        <taxon>Streptophyta</taxon>
        <taxon>Embryophyta</taxon>
        <taxon>Tracheophyta</taxon>
        <taxon>Spermatophyta</taxon>
        <taxon>Magnoliopsida</taxon>
        <taxon>eudicotyledons</taxon>
        <taxon>Gunneridae</taxon>
        <taxon>Pentapetalae</taxon>
        <taxon>rosids</taxon>
        <taxon>fabids</taxon>
        <taxon>Rosales</taxon>
        <taxon>Rosaceae</taxon>
        <taxon>Amygdaloideae</taxon>
        <taxon>Amygdaleae</taxon>
        <taxon>Prunus</taxon>
    </lineage>
</organism>
<reference evidence="6" key="1">
    <citation type="journal article" date="2020" name="Genome Biol.">
        <title>Gamete binning: chromosome-level and haplotype-resolved genome assembly enabled by high-throughput single-cell sequencing of gamete genomes.</title>
        <authorList>
            <person name="Campoy J.A."/>
            <person name="Sun H."/>
            <person name="Goel M."/>
            <person name="Jiao W.-B."/>
            <person name="Folz-Donahue K."/>
            <person name="Wang N."/>
            <person name="Rubio M."/>
            <person name="Liu C."/>
            <person name="Kukat C."/>
            <person name="Ruiz D."/>
            <person name="Huettel B."/>
            <person name="Schneeberger K."/>
        </authorList>
    </citation>
    <scope>NUCLEOTIDE SEQUENCE [LARGE SCALE GENOMIC DNA]</scope>
    <source>
        <strain evidence="6">cv. Rojo Pasion</strain>
    </source>
</reference>
<proteinExistence type="predicted"/>
<name>A0A6J5XKE5_PRUAR</name>
<evidence type="ECO:0000313" key="4">
    <source>
        <dbReference type="EMBL" id="CAB4311484.1"/>
    </source>
</evidence>
<dbReference type="Proteomes" id="UP000507222">
    <property type="component" value="Unassembled WGS sequence"/>
</dbReference>
<dbReference type="Proteomes" id="UP000507245">
    <property type="component" value="Unassembled WGS sequence"/>
</dbReference>
<dbReference type="PANTHER" id="PTHR31373:SF17">
    <property type="entry name" value="OS06G0652100 PROTEIN"/>
    <property type="match status" value="1"/>
</dbReference>
<evidence type="ECO:0000256" key="1">
    <source>
        <dbReference type="SAM" id="MobiDB-lite"/>
    </source>
</evidence>
<dbReference type="InterPro" id="IPR058580">
    <property type="entry name" value="DUF2828"/>
</dbReference>
<evidence type="ECO:0000313" key="5">
    <source>
        <dbReference type="Proteomes" id="UP000507222"/>
    </source>
</evidence>
<feature type="compositionally biased region" description="Basic residues" evidence="1">
    <location>
        <begin position="138"/>
        <end position="151"/>
    </location>
</feature>
<dbReference type="EMBL" id="CAEKDK010000005">
    <property type="protein sequence ID" value="CAB4281073.1"/>
    <property type="molecule type" value="Genomic_DNA"/>
</dbReference>
<dbReference type="InterPro" id="IPR011205">
    <property type="entry name" value="UCP015417_vWA"/>
</dbReference>
<evidence type="ECO:0000313" key="3">
    <source>
        <dbReference type="EMBL" id="CAB4281073.1"/>
    </source>
</evidence>
<feature type="region of interest" description="Disordered" evidence="1">
    <location>
        <begin position="132"/>
        <end position="151"/>
    </location>
</feature>
<evidence type="ECO:0000259" key="2">
    <source>
        <dbReference type="Pfam" id="PF11443"/>
    </source>
</evidence>
<feature type="domain" description="DUF2828" evidence="2">
    <location>
        <begin position="60"/>
        <end position="126"/>
    </location>
</feature>
<keyword evidence="6" id="KW-1185">Reference proteome</keyword>
<dbReference type="AlphaFoldDB" id="A0A6J5XKE5"/>